<evidence type="ECO:0000313" key="1">
    <source>
        <dbReference type="EMBL" id="MBD0420206.1"/>
    </source>
</evidence>
<reference evidence="1" key="1">
    <citation type="submission" date="2020-09" db="EMBL/GenBank/DDBJ databases">
        <title>Streptomyces grisecoloratus sp. nov., isolated from cotton soil.</title>
        <authorList>
            <person name="Xing L."/>
        </authorList>
    </citation>
    <scope>NUCLEOTIDE SEQUENCE</scope>
    <source>
        <strain evidence="1">TRM S81-3</strain>
    </source>
</reference>
<dbReference type="Proteomes" id="UP000621210">
    <property type="component" value="Unassembled WGS sequence"/>
</dbReference>
<name>A0A926QQU5_9ACTN</name>
<dbReference type="AlphaFoldDB" id="A0A926QQU5"/>
<reference evidence="1" key="2">
    <citation type="submission" date="2020-09" db="EMBL/GenBank/DDBJ databases">
        <authorList>
            <person name="Luo X."/>
        </authorList>
    </citation>
    <scope>NUCLEOTIDE SEQUENCE</scope>
    <source>
        <strain evidence="1">TRM S81-3</strain>
    </source>
</reference>
<dbReference type="RefSeq" id="WP_188181212.1">
    <property type="nucleotide sequence ID" value="NZ_JACVQF010000187.1"/>
</dbReference>
<sequence length="96" mass="10956">MDLQGRAPGADAEFDDPLRWPRPVGPAVFLFRLPLQDRGDLRVDALHPHDVPHPQGLEALQVGRQVIEHIFDSRPMIHCPRPRVFDFLFDSVVGER</sequence>
<comment type="caution">
    <text evidence="1">The sequence shown here is derived from an EMBL/GenBank/DDBJ whole genome shotgun (WGS) entry which is preliminary data.</text>
</comment>
<keyword evidence="2" id="KW-1185">Reference proteome</keyword>
<protein>
    <submittedName>
        <fullName evidence="1">Uncharacterized protein</fullName>
    </submittedName>
</protein>
<accession>A0A926QQU5</accession>
<organism evidence="1 2">
    <name type="scientific">Streptomyces griseicoloratus</name>
    <dbReference type="NCBI Taxonomy" id="2752516"/>
    <lineage>
        <taxon>Bacteria</taxon>
        <taxon>Bacillati</taxon>
        <taxon>Actinomycetota</taxon>
        <taxon>Actinomycetes</taxon>
        <taxon>Kitasatosporales</taxon>
        <taxon>Streptomycetaceae</taxon>
        <taxon>Streptomyces</taxon>
    </lineage>
</organism>
<proteinExistence type="predicted"/>
<dbReference type="EMBL" id="JACVQF010000187">
    <property type="protein sequence ID" value="MBD0420206.1"/>
    <property type="molecule type" value="Genomic_DNA"/>
</dbReference>
<evidence type="ECO:0000313" key="2">
    <source>
        <dbReference type="Proteomes" id="UP000621210"/>
    </source>
</evidence>
<gene>
    <name evidence="1" type="ORF">H0H10_13685</name>
</gene>